<dbReference type="InterPro" id="IPR036291">
    <property type="entry name" value="NAD(P)-bd_dom_sf"/>
</dbReference>
<dbReference type="SUPFAM" id="SSF51735">
    <property type="entry name" value="NAD(P)-binding Rossmann-fold domains"/>
    <property type="match status" value="1"/>
</dbReference>
<dbReference type="PANTHER" id="PTHR42879:SF2">
    <property type="entry name" value="3-OXOACYL-[ACYL-CARRIER-PROTEIN] REDUCTASE FABG"/>
    <property type="match status" value="1"/>
</dbReference>
<gene>
    <name evidence="3" type="ORF">A2Y62_06815</name>
</gene>
<dbReference type="NCBIfam" id="NF005559">
    <property type="entry name" value="PRK07231.1"/>
    <property type="match status" value="1"/>
</dbReference>
<evidence type="ECO:0000313" key="4">
    <source>
        <dbReference type="Proteomes" id="UP000178943"/>
    </source>
</evidence>
<comment type="similarity">
    <text evidence="1">Belongs to the short-chain dehydrogenases/reductases (SDR) family.</text>
</comment>
<dbReference type="Gene3D" id="3.40.50.720">
    <property type="entry name" value="NAD(P)-binding Rossmann-like Domain"/>
    <property type="match status" value="1"/>
</dbReference>
<name>A0A1F5VMA0_9BACT</name>
<dbReference type="InterPro" id="IPR050259">
    <property type="entry name" value="SDR"/>
</dbReference>
<organism evidence="3 4">
    <name type="scientific">Candidatus Fischerbacteria bacterium RBG_13_37_8</name>
    <dbReference type="NCBI Taxonomy" id="1817863"/>
    <lineage>
        <taxon>Bacteria</taxon>
        <taxon>Candidatus Fischeribacteriota</taxon>
    </lineage>
</organism>
<proteinExistence type="inferred from homology"/>
<dbReference type="AlphaFoldDB" id="A0A1F5VMA0"/>
<sequence>MFDLTGKVALVTGASRGIGKSIAIMMAQAGAKIAVHYKLAHKEAEITKQEIQKSGGEAFCIKADIAHYNEVEVMIAEVLQQYGTLDILVNNAGIWKEAAIDTMTEEQLEETLAINLKSVFYCCKCAVAVMKKNGGGKIINISSTAGQRGEAFHSHYAATKGAVISFTKSLAAELASCNILVNAIAPGWVDTDMSTEALKNEYDKIISVIPLRRVGKPEEIAGAAVYLASKEASFVTGEIININGGAVLCG</sequence>
<evidence type="ECO:0000256" key="2">
    <source>
        <dbReference type="ARBA" id="ARBA00023002"/>
    </source>
</evidence>
<evidence type="ECO:0000313" key="3">
    <source>
        <dbReference type="EMBL" id="OGF64536.1"/>
    </source>
</evidence>
<evidence type="ECO:0008006" key="5">
    <source>
        <dbReference type="Google" id="ProtNLM"/>
    </source>
</evidence>
<protein>
    <recommendedName>
        <fullName evidence="5">Short-chain dehydrogenase</fullName>
    </recommendedName>
</protein>
<dbReference type="InterPro" id="IPR020904">
    <property type="entry name" value="Sc_DH/Rdtase_CS"/>
</dbReference>
<comment type="caution">
    <text evidence="3">The sequence shown here is derived from an EMBL/GenBank/DDBJ whole genome shotgun (WGS) entry which is preliminary data.</text>
</comment>
<dbReference type="PANTHER" id="PTHR42879">
    <property type="entry name" value="3-OXOACYL-(ACYL-CARRIER-PROTEIN) REDUCTASE"/>
    <property type="match status" value="1"/>
</dbReference>
<dbReference type="STRING" id="1817863.A2Y62_06815"/>
<dbReference type="PRINTS" id="PR00081">
    <property type="entry name" value="GDHRDH"/>
</dbReference>
<dbReference type="EMBL" id="MFGW01000136">
    <property type="protein sequence ID" value="OGF64536.1"/>
    <property type="molecule type" value="Genomic_DNA"/>
</dbReference>
<dbReference type="NCBIfam" id="NF009466">
    <property type="entry name" value="PRK12826.1-2"/>
    <property type="match status" value="1"/>
</dbReference>
<dbReference type="FunFam" id="3.40.50.720:FF:000173">
    <property type="entry name" value="3-oxoacyl-[acyl-carrier protein] reductase"/>
    <property type="match status" value="1"/>
</dbReference>
<dbReference type="InterPro" id="IPR002347">
    <property type="entry name" value="SDR_fam"/>
</dbReference>
<dbReference type="PRINTS" id="PR00080">
    <property type="entry name" value="SDRFAMILY"/>
</dbReference>
<evidence type="ECO:0000256" key="1">
    <source>
        <dbReference type="ARBA" id="ARBA00006484"/>
    </source>
</evidence>
<dbReference type="PROSITE" id="PS00061">
    <property type="entry name" value="ADH_SHORT"/>
    <property type="match status" value="1"/>
</dbReference>
<keyword evidence="2" id="KW-0560">Oxidoreductase</keyword>
<reference evidence="3 4" key="1">
    <citation type="journal article" date="2016" name="Nat. Commun.">
        <title>Thousands of microbial genomes shed light on interconnected biogeochemical processes in an aquifer system.</title>
        <authorList>
            <person name="Anantharaman K."/>
            <person name="Brown C.T."/>
            <person name="Hug L.A."/>
            <person name="Sharon I."/>
            <person name="Castelle C.J."/>
            <person name="Probst A.J."/>
            <person name="Thomas B.C."/>
            <person name="Singh A."/>
            <person name="Wilkins M.J."/>
            <person name="Karaoz U."/>
            <person name="Brodie E.L."/>
            <person name="Williams K.H."/>
            <person name="Hubbard S.S."/>
            <person name="Banfield J.F."/>
        </authorList>
    </citation>
    <scope>NUCLEOTIDE SEQUENCE [LARGE SCALE GENOMIC DNA]</scope>
</reference>
<dbReference type="Proteomes" id="UP000178943">
    <property type="component" value="Unassembled WGS sequence"/>
</dbReference>
<dbReference type="GO" id="GO:0016491">
    <property type="term" value="F:oxidoreductase activity"/>
    <property type="evidence" value="ECO:0007669"/>
    <property type="project" value="UniProtKB-KW"/>
</dbReference>
<accession>A0A1F5VMA0</accession>
<dbReference type="Pfam" id="PF13561">
    <property type="entry name" value="adh_short_C2"/>
    <property type="match status" value="1"/>
</dbReference>
<dbReference type="GO" id="GO:0032787">
    <property type="term" value="P:monocarboxylic acid metabolic process"/>
    <property type="evidence" value="ECO:0007669"/>
    <property type="project" value="UniProtKB-ARBA"/>
</dbReference>